<organism evidence="2 3">
    <name type="scientific">Rotaria socialis</name>
    <dbReference type="NCBI Taxonomy" id="392032"/>
    <lineage>
        <taxon>Eukaryota</taxon>
        <taxon>Metazoa</taxon>
        <taxon>Spiralia</taxon>
        <taxon>Gnathifera</taxon>
        <taxon>Rotifera</taxon>
        <taxon>Eurotatoria</taxon>
        <taxon>Bdelloidea</taxon>
        <taxon>Philodinida</taxon>
        <taxon>Philodinidae</taxon>
        <taxon>Rotaria</taxon>
    </lineage>
</organism>
<sequence>EVLRAESNEFHHLKNNDGPTDASPLSSTIDDNEEDDRFSNASTHDDKPPSTTTTKNEN</sequence>
<evidence type="ECO:0000313" key="2">
    <source>
        <dbReference type="EMBL" id="CAF4968424.1"/>
    </source>
</evidence>
<feature type="region of interest" description="Disordered" evidence="1">
    <location>
        <begin position="1"/>
        <end position="58"/>
    </location>
</feature>
<dbReference type="AlphaFoldDB" id="A0A821YX74"/>
<dbReference type="Proteomes" id="UP000663873">
    <property type="component" value="Unassembled WGS sequence"/>
</dbReference>
<gene>
    <name evidence="2" type="ORF">UJA718_LOCUS48614</name>
</gene>
<evidence type="ECO:0000313" key="3">
    <source>
        <dbReference type="Proteomes" id="UP000663873"/>
    </source>
</evidence>
<name>A0A821YX74_9BILA</name>
<dbReference type="EMBL" id="CAJOBP010098208">
    <property type="protein sequence ID" value="CAF4968424.1"/>
    <property type="molecule type" value="Genomic_DNA"/>
</dbReference>
<keyword evidence="3" id="KW-1185">Reference proteome</keyword>
<feature type="compositionally biased region" description="Polar residues" evidence="1">
    <location>
        <begin position="49"/>
        <end position="58"/>
    </location>
</feature>
<feature type="non-terminal residue" evidence="2">
    <location>
        <position position="58"/>
    </location>
</feature>
<accession>A0A821YX74</accession>
<evidence type="ECO:0000256" key="1">
    <source>
        <dbReference type="SAM" id="MobiDB-lite"/>
    </source>
</evidence>
<proteinExistence type="predicted"/>
<protein>
    <submittedName>
        <fullName evidence="2">Uncharacterized protein</fullName>
    </submittedName>
</protein>
<comment type="caution">
    <text evidence="2">The sequence shown here is derived from an EMBL/GenBank/DDBJ whole genome shotgun (WGS) entry which is preliminary data.</text>
</comment>
<feature type="compositionally biased region" description="Basic and acidic residues" evidence="1">
    <location>
        <begin position="1"/>
        <end position="15"/>
    </location>
</feature>
<reference evidence="2" key="1">
    <citation type="submission" date="2021-02" db="EMBL/GenBank/DDBJ databases">
        <authorList>
            <person name="Nowell W R."/>
        </authorList>
    </citation>
    <scope>NUCLEOTIDE SEQUENCE</scope>
</reference>
<feature type="non-terminal residue" evidence="2">
    <location>
        <position position="1"/>
    </location>
</feature>